<dbReference type="PIRSF" id="PIRSF028758">
    <property type="entry name" value="Cyclin, C/H/G types"/>
    <property type="match status" value="1"/>
</dbReference>
<gene>
    <name evidence="6" type="ORF">N656DRAFT_171039</name>
</gene>
<dbReference type="PANTHER" id="PTHR10026">
    <property type="entry name" value="CYCLIN"/>
    <property type="match status" value="1"/>
</dbReference>
<keyword evidence="7" id="KW-1185">Reference proteome</keyword>
<name>A0AAN6YPU8_9PEZI</name>
<evidence type="ECO:0000256" key="1">
    <source>
        <dbReference type="ARBA" id="ARBA00008638"/>
    </source>
</evidence>
<dbReference type="GeneID" id="89932864"/>
<dbReference type="InterPro" id="IPR013763">
    <property type="entry name" value="Cyclin-like_dom"/>
</dbReference>
<comment type="caution">
    <text evidence="6">The sequence shown here is derived from an EMBL/GenBank/DDBJ whole genome shotgun (WGS) entry which is preliminary data.</text>
</comment>
<dbReference type="Pfam" id="PF00134">
    <property type="entry name" value="Cyclin_N"/>
    <property type="match status" value="1"/>
</dbReference>
<dbReference type="InterPro" id="IPR036915">
    <property type="entry name" value="Cyclin-like_sf"/>
</dbReference>
<dbReference type="SMART" id="SM00385">
    <property type="entry name" value="CYCLIN"/>
    <property type="match status" value="1"/>
</dbReference>
<dbReference type="Gene3D" id="1.10.472.10">
    <property type="entry name" value="Cyclin-like"/>
    <property type="match status" value="2"/>
</dbReference>
<reference evidence="6" key="1">
    <citation type="journal article" date="2023" name="Mol. Phylogenet. Evol.">
        <title>Genome-scale phylogeny and comparative genomics of the fungal order Sordariales.</title>
        <authorList>
            <person name="Hensen N."/>
            <person name="Bonometti L."/>
            <person name="Westerberg I."/>
            <person name="Brannstrom I.O."/>
            <person name="Guillou S."/>
            <person name="Cros-Aarteil S."/>
            <person name="Calhoun S."/>
            <person name="Haridas S."/>
            <person name="Kuo A."/>
            <person name="Mondo S."/>
            <person name="Pangilinan J."/>
            <person name="Riley R."/>
            <person name="LaButti K."/>
            <person name="Andreopoulos B."/>
            <person name="Lipzen A."/>
            <person name="Chen C."/>
            <person name="Yan M."/>
            <person name="Daum C."/>
            <person name="Ng V."/>
            <person name="Clum A."/>
            <person name="Steindorff A."/>
            <person name="Ohm R.A."/>
            <person name="Martin F."/>
            <person name="Silar P."/>
            <person name="Natvig D.O."/>
            <person name="Lalanne C."/>
            <person name="Gautier V."/>
            <person name="Ament-Velasquez S.L."/>
            <person name="Kruys A."/>
            <person name="Hutchinson M.I."/>
            <person name="Powell A.J."/>
            <person name="Barry K."/>
            <person name="Miller A.N."/>
            <person name="Grigoriev I.V."/>
            <person name="Debuchy R."/>
            <person name="Gladieux P."/>
            <person name="Hiltunen Thoren M."/>
            <person name="Johannesson H."/>
        </authorList>
    </citation>
    <scope>NUCLEOTIDE SEQUENCE</scope>
    <source>
        <strain evidence="6">CBS 508.74</strain>
    </source>
</reference>
<dbReference type="RefSeq" id="XP_064668697.1">
    <property type="nucleotide sequence ID" value="XM_064808741.1"/>
</dbReference>
<sequence>MAANYWESTQRRFWQFTKDELAATRQRLEDEDPTLVQMFPLPQLRHLNIYFNQQINRLGKRLGVRQQALATAQVYIKRFYTRVEIRRTNPYLVITTALYLACKMEECPQHIRLVSQEARSLWPSDFHGHDTSRVGECEFSLISEMNSQLIVHQPYRTLLAFQDEFGLTHEETSLAWTVINDHYMTDLPLLHPPHIVALTAILMALVLRPVSNTTGGGPTGSNTSTGAAGAGAGGGGGAGGVALAATALAQAQLQAQARVAAVFAGGGGGGNTPVTPGFTSSQGSQVGSAQGENLGEPKKATDPRLAKVQRFAMWLAESSIDIEAMVDCTQELISFYECHEQYNDKHTREQISRFIKARGLDK</sequence>
<dbReference type="SUPFAM" id="SSF47954">
    <property type="entry name" value="Cyclin-like"/>
    <property type="match status" value="2"/>
</dbReference>
<dbReference type="Proteomes" id="UP001302812">
    <property type="component" value="Unassembled WGS sequence"/>
</dbReference>
<evidence type="ECO:0000256" key="4">
    <source>
        <dbReference type="SAM" id="MobiDB-lite"/>
    </source>
</evidence>
<keyword evidence="3" id="KW-0195">Cyclin</keyword>
<dbReference type="EMBL" id="MU853347">
    <property type="protein sequence ID" value="KAK4111127.1"/>
    <property type="molecule type" value="Genomic_DNA"/>
</dbReference>
<evidence type="ECO:0000256" key="3">
    <source>
        <dbReference type="RuleBase" id="RU000383"/>
    </source>
</evidence>
<reference evidence="6" key="2">
    <citation type="submission" date="2023-05" db="EMBL/GenBank/DDBJ databases">
        <authorList>
            <consortium name="Lawrence Berkeley National Laboratory"/>
            <person name="Steindorff A."/>
            <person name="Hensen N."/>
            <person name="Bonometti L."/>
            <person name="Westerberg I."/>
            <person name="Brannstrom I.O."/>
            <person name="Guillou S."/>
            <person name="Cros-Aarteil S."/>
            <person name="Calhoun S."/>
            <person name="Haridas S."/>
            <person name="Kuo A."/>
            <person name="Mondo S."/>
            <person name="Pangilinan J."/>
            <person name="Riley R."/>
            <person name="Labutti K."/>
            <person name="Andreopoulos B."/>
            <person name="Lipzen A."/>
            <person name="Chen C."/>
            <person name="Yanf M."/>
            <person name="Daum C."/>
            <person name="Ng V."/>
            <person name="Clum A."/>
            <person name="Ohm R."/>
            <person name="Martin F."/>
            <person name="Silar P."/>
            <person name="Natvig D."/>
            <person name="Lalanne C."/>
            <person name="Gautier V."/>
            <person name="Ament-Velasquez S.L."/>
            <person name="Kruys A."/>
            <person name="Hutchinson M.I."/>
            <person name="Powell A.J."/>
            <person name="Barry K."/>
            <person name="Miller A.N."/>
            <person name="Grigoriev I.V."/>
            <person name="Debuchy R."/>
            <person name="Gladieux P."/>
            <person name="Thoren M.H."/>
            <person name="Johannesson H."/>
        </authorList>
    </citation>
    <scope>NUCLEOTIDE SEQUENCE</scope>
    <source>
        <strain evidence="6">CBS 508.74</strain>
    </source>
</reference>
<protein>
    <recommendedName>
        <fullName evidence="2">RNA polymerase II holoenzyme cyclin-like subunit</fullName>
    </recommendedName>
</protein>
<accession>A0AAN6YPU8</accession>
<evidence type="ECO:0000256" key="2">
    <source>
        <dbReference type="ARBA" id="ARBA00014912"/>
    </source>
</evidence>
<dbReference type="InterPro" id="IPR006671">
    <property type="entry name" value="Cyclin_N"/>
</dbReference>
<evidence type="ECO:0000313" key="7">
    <source>
        <dbReference type="Proteomes" id="UP001302812"/>
    </source>
</evidence>
<dbReference type="AlphaFoldDB" id="A0AAN6YPU8"/>
<dbReference type="GO" id="GO:0006357">
    <property type="term" value="P:regulation of transcription by RNA polymerase II"/>
    <property type="evidence" value="ECO:0007669"/>
    <property type="project" value="InterPro"/>
</dbReference>
<feature type="compositionally biased region" description="Low complexity" evidence="4">
    <location>
        <begin position="272"/>
        <end position="291"/>
    </location>
</feature>
<organism evidence="6 7">
    <name type="scientific">Canariomyces notabilis</name>
    <dbReference type="NCBI Taxonomy" id="2074819"/>
    <lineage>
        <taxon>Eukaryota</taxon>
        <taxon>Fungi</taxon>
        <taxon>Dikarya</taxon>
        <taxon>Ascomycota</taxon>
        <taxon>Pezizomycotina</taxon>
        <taxon>Sordariomycetes</taxon>
        <taxon>Sordariomycetidae</taxon>
        <taxon>Sordariales</taxon>
        <taxon>Chaetomiaceae</taxon>
        <taxon>Canariomyces</taxon>
    </lineage>
</organism>
<feature type="region of interest" description="Disordered" evidence="4">
    <location>
        <begin position="272"/>
        <end position="300"/>
    </location>
</feature>
<evidence type="ECO:0000259" key="5">
    <source>
        <dbReference type="SMART" id="SM00385"/>
    </source>
</evidence>
<evidence type="ECO:0000313" key="6">
    <source>
        <dbReference type="EMBL" id="KAK4111127.1"/>
    </source>
</evidence>
<feature type="domain" description="Cyclin-like" evidence="5">
    <location>
        <begin position="53"/>
        <end position="143"/>
    </location>
</feature>
<dbReference type="CDD" id="cd20513">
    <property type="entry name" value="CYCLIN_CCNC_rpt1"/>
    <property type="match status" value="1"/>
</dbReference>
<comment type="similarity">
    <text evidence="1">Belongs to the cyclin family. Cyclin C subfamily.</text>
</comment>
<proteinExistence type="inferred from homology"/>
<dbReference type="GO" id="GO:0016538">
    <property type="term" value="F:cyclin-dependent protein serine/threonine kinase regulator activity"/>
    <property type="evidence" value="ECO:0007669"/>
    <property type="project" value="InterPro"/>
</dbReference>
<dbReference type="InterPro" id="IPR043198">
    <property type="entry name" value="Cyclin/Ssn8"/>
</dbReference>